<evidence type="ECO:0000313" key="2">
    <source>
        <dbReference type="Proteomes" id="UP000318017"/>
    </source>
</evidence>
<keyword evidence="2" id="KW-1185">Reference proteome</keyword>
<sequence length="40" mass="4334">MGGARLVTHDKPLLGINRPLVANFVHFNLCELVASRTVSS</sequence>
<reference evidence="1 2" key="1">
    <citation type="submission" date="2019-02" db="EMBL/GenBank/DDBJ databases">
        <title>Deep-cultivation of Planctomycetes and their phenomic and genomic characterization uncovers novel biology.</title>
        <authorList>
            <person name="Wiegand S."/>
            <person name="Jogler M."/>
            <person name="Boedeker C."/>
            <person name="Pinto D."/>
            <person name="Vollmers J."/>
            <person name="Rivas-Marin E."/>
            <person name="Kohn T."/>
            <person name="Peeters S.H."/>
            <person name="Heuer A."/>
            <person name="Rast P."/>
            <person name="Oberbeckmann S."/>
            <person name="Bunk B."/>
            <person name="Jeske O."/>
            <person name="Meyerdierks A."/>
            <person name="Storesund J.E."/>
            <person name="Kallscheuer N."/>
            <person name="Luecker S."/>
            <person name="Lage O.M."/>
            <person name="Pohl T."/>
            <person name="Merkel B.J."/>
            <person name="Hornburger P."/>
            <person name="Mueller R.-W."/>
            <person name="Bruemmer F."/>
            <person name="Labrenz M."/>
            <person name="Spormann A.M."/>
            <person name="Op den Camp H."/>
            <person name="Overmann J."/>
            <person name="Amann R."/>
            <person name="Jetten M.S.M."/>
            <person name="Mascher T."/>
            <person name="Medema M.H."/>
            <person name="Devos D.P."/>
            <person name="Kaster A.-K."/>
            <person name="Ovreas L."/>
            <person name="Rohde M."/>
            <person name="Galperin M.Y."/>
            <person name="Jogler C."/>
        </authorList>
    </citation>
    <scope>NUCLEOTIDE SEQUENCE [LARGE SCALE GENOMIC DNA]</scope>
    <source>
        <strain evidence="1 2">Q31a</strain>
    </source>
</reference>
<accession>A0A518GBM5</accession>
<proteinExistence type="predicted"/>
<gene>
    <name evidence="1" type="ORF">Q31a_43330</name>
</gene>
<dbReference type="Proteomes" id="UP000318017">
    <property type="component" value="Chromosome"/>
</dbReference>
<dbReference type="AlphaFoldDB" id="A0A518GBM5"/>
<protein>
    <submittedName>
        <fullName evidence="1">Uncharacterized protein</fullName>
    </submittedName>
</protein>
<evidence type="ECO:0000313" key="1">
    <source>
        <dbReference type="EMBL" id="QDV25963.1"/>
    </source>
</evidence>
<dbReference type="EMBL" id="CP036298">
    <property type="protein sequence ID" value="QDV25963.1"/>
    <property type="molecule type" value="Genomic_DNA"/>
</dbReference>
<name>A0A518GBM5_9BACT</name>
<dbReference type="KEGG" id="ahel:Q31a_43330"/>
<organism evidence="1 2">
    <name type="scientific">Aureliella helgolandensis</name>
    <dbReference type="NCBI Taxonomy" id="2527968"/>
    <lineage>
        <taxon>Bacteria</taxon>
        <taxon>Pseudomonadati</taxon>
        <taxon>Planctomycetota</taxon>
        <taxon>Planctomycetia</taxon>
        <taxon>Pirellulales</taxon>
        <taxon>Pirellulaceae</taxon>
        <taxon>Aureliella</taxon>
    </lineage>
</organism>